<sequence length="149" mass="16608">MRDPTRNFSAGLYLQRSTKSTTSRLRDVAMSVCAAHDEESFCDLKLIELFFNAATDMLFLVDVSKDFPKTLREVAGNSNHIKQILASKRADGSPDVEQLAPLIETRHTRGVTRINNYGDSGIGITAEGRNWASSYLTHTTKQALFHDCI</sequence>
<reference evidence="1" key="1">
    <citation type="submission" date="2016-07" db="EMBL/GenBank/DDBJ databases">
        <authorList>
            <person name="Bretaudeau A."/>
        </authorList>
    </citation>
    <scope>NUCLEOTIDE SEQUENCE</scope>
    <source>
        <strain evidence="1">Rice</strain>
        <tissue evidence="1">Whole body</tissue>
    </source>
</reference>
<evidence type="ECO:0000313" key="1">
    <source>
        <dbReference type="EMBL" id="SOQ47428.1"/>
    </source>
</evidence>
<organism evidence="1">
    <name type="scientific">Spodoptera frugiperda</name>
    <name type="common">Fall armyworm</name>
    <dbReference type="NCBI Taxonomy" id="7108"/>
    <lineage>
        <taxon>Eukaryota</taxon>
        <taxon>Metazoa</taxon>
        <taxon>Ecdysozoa</taxon>
        <taxon>Arthropoda</taxon>
        <taxon>Hexapoda</taxon>
        <taxon>Insecta</taxon>
        <taxon>Pterygota</taxon>
        <taxon>Neoptera</taxon>
        <taxon>Endopterygota</taxon>
        <taxon>Lepidoptera</taxon>
        <taxon>Glossata</taxon>
        <taxon>Ditrysia</taxon>
        <taxon>Noctuoidea</taxon>
        <taxon>Noctuidae</taxon>
        <taxon>Amphipyrinae</taxon>
        <taxon>Spodoptera</taxon>
    </lineage>
</organism>
<gene>
    <name evidence="1" type="ORF">SFRICE_011480</name>
</gene>
<proteinExistence type="predicted"/>
<dbReference type="EMBL" id="ODYU01005983">
    <property type="protein sequence ID" value="SOQ47428.1"/>
    <property type="molecule type" value="Genomic_DNA"/>
</dbReference>
<accession>A0A2H1W2Z9</accession>
<protein>
    <submittedName>
        <fullName evidence="1">SFRICE_011480</fullName>
    </submittedName>
</protein>
<dbReference type="AlphaFoldDB" id="A0A2H1W2Z9"/>
<name>A0A2H1W2Z9_SPOFR</name>